<evidence type="ECO:0000256" key="6">
    <source>
        <dbReference type="HAMAP-Rule" id="MF_00176"/>
    </source>
</evidence>
<dbReference type="SUPFAM" id="SSF46589">
    <property type="entry name" value="tRNA-binding arm"/>
    <property type="match status" value="1"/>
</dbReference>
<feature type="binding site" evidence="6">
    <location>
        <position position="276"/>
    </location>
    <ligand>
        <name>ATP</name>
        <dbReference type="ChEBI" id="CHEBI:30616"/>
    </ligand>
</feature>
<dbReference type="InterPro" id="IPR002314">
    <property type="entry name" value="aa-tRNA-synt_IIb"/>
</dbReference>
<keyword evidence="4 6" id="KW-0648">Protein biosynthesis</keyword>
<feature type="binding site" evidence="8">
    <location>
        <begin position="276"/>
        <end position="279"/>
    </location>
    <ligand>
        <name>ATP</name>
        <dbReference type="ChEBI" id="CHEBI:30616"/>
    </ligand>
</feature>
<evidence type="ECO:0000313" key="11">
    <source>
        <dbReference type="EMBL" id="HHM44493.1"/>
    </source>
</evidence>
<keyword evidence="1 6" id="KW-0436">Ligase</keyword>
<dbReference type="Pfam" id="PF02403">
    <property type="entry name" value="Seryl_tRNA_N"/>
    <property type="match status" value="1"/>
</dbReference>
<evidence type="ECO:0000256" key="7">
    <source>
        <dbReference type="PIRSR" id="PIRSR001529-1"/>
    </source>
</evidence>
<dbReference type="PROSITE" id="PS50862">
    <property type="entry name" value="AA_TRNA_LIGASE_II"/>
    <property type="match status" value="1"/>
</dbReference>
<dbReference type="AlphaFoldDB" id="A0A7J3VU73"/>
<evidence type="ECO:0000256" key="1">
    <source>
        <dbReference type="ARBA" id="ARBA00022598"/>
    </source>
</evidence>
<dbReference type="InterPro" id="IPR015866">
    <property type="entry name" value="Ser-tRNA-synth_1_N"/>
</dbReference>
<dbReference type="Pfam" id="PF00587">
    <property type="entry name" value="tRNA-synt_2b"/>
    <property type="match status" value="1"/>
</dbReference>
<dbReference type="PRINTS" id="PR00981">
    <property type="entry name" value="TRNASYNTHSER"/>
</dbReference>
<keyword evidence="6" id="KW-0963">Cytoplasm</keyword>
<comment type="caution">
    <text evidence="11">The sequence shown here is derived from an EMBL/GenBank/DDBJ whole genome shotgun (WGS) entry which is preliminary data.</text>
</comment>
<dbReference type="EMBL" id="DRXH01000147">
    <property type="protein sequence ID" value="HHM44493.1"/>
    <property type="molecule type" value="Genomic_DNA"/>
</dbReference>
<dbReference type="CDD" id="cd00770">
    <property type="entry name" value="SerRS_core"/>
    <property type="match status" value="1"/>
</dbReference>
<sequence length="427" mass="48935">MLNIKQLRADPEYFRRGLARRRLAADVVDRILELDAGRRSLLKKVEELRHLRNLAADAVAAAKKRGEKADEQLQRMRQVNEQIDACEKELESVESNLHSLLYNTPNVPHESVPEGDSEEFNQVVRSWGEVRKEEWMRDHVEVLKSLGMADLEAAASVAGARFYYLFDDLVLLNMALARYALEFLRARGFKLVQPPYMLTRRVMEGVVSFQEFQDMLYKVEGEELYLIGTAEHAIAGLHAGDILDGRTLPLRYAGISPCFRREAGAHGKDTKGIFRVHQFEKVEQFSFTKPSQSWSEHEYLISNAEEIYRSLGLPYRIVNICIGELGAIAAKKYDLEVWMPAQGRYRELVSCSNCTDYQAVRLNIRYREEPHVEETEYVHTLNSTAVATERTIVAILENYQRRDGCVDVPEALQPYMNGMTVIRSTAR</sequence>
<keyword evidence="3 6" id="KW-0067">ATP-binding</keyword>
<keyword evidence="2 6" id="KW-0547">Nucleotide-binding</keyword>
<comment type="catalytic activity">
    <reaction evidence="6">
        <text>tRNA(Sec) + L-serine + ATP = L-seryl-tRNA(Sec) + AMP + diphosphate + H(+)</text>
        <dbReference type="Rhea" id="RHEA:42580"/>
        <dbReference type="Rhea" id="RHEA-COMP:9742"/>
        <dbReference type="Rhea" id="RHEA-COMP:10128"/>
        <dbReference type="ChEBI" id="CHEBI:15378"/>
        <dbReference type="ChEBI" id="CHEBI:30616"/>
        <dbReference type="ChEBI" id="CHEBI:33019"/>
        <dbReference type="ChEBI" id="CHEBI:33384"/>
        <dbReference type="ChEBI" id="CHEBI:78442"/>
        <dbReference type="ChEBI" id="CHEBI:78533"/>
        <dbReference type="ChEBI" id="CHEBI:456215"/>
        <dbReference type="EC" id="6.1.1.11"/>
    </reaction>
</comment>
<feature type="site" description="Important for serine binding" evidence="7">
    <location>
        <position position="384"/>
    </location>
</feature>
<feature type="binding site" evidence="6 8">
    <location>
        <begin position="260"/>
        <end position="262"/>
    </location>
    <ligand>
        <name>ATP</name>
        <dbReference type="ChEBI" id="CHEBI:30616"/>
    </ligand>
</feature>
<feature type="binding site" evidence="6 7">
    <location>
        <position position="283"/>
    </location>
    <ligand>
        <name>L-serine</name>
        <dbReference type="ChEBI" id="CHEBI:33384"/>
    </ligand>
</feature>
<proteinExistence type="inferred from homology"/>
<feature type="coiled-coil region" evidence="9">
    <location>
        <begin position="59"/>
        <end position="103"/>
    </location>
</feature>
<dbReference type="GO" id="GO:0004828">
    <property type="term" value="F:serine-tRNA ligase activity"/>
    <property type="evidence" value="ECO:0007669"/>
    <property type="project" value="UniProtKB-UniRule"/>
</dbReference>
<reference evidence="11" key="1">
    <citation type="journal article" date="2020" name="mSystems">
        <title>Genome- and Community-Level Interaction Insights into Carbon Utilization and Element Cycling Functions of Hydrothermarchaeota in Hydrothermal Sediment.</title>
        <authorList>
            <person name="Zhou Z."/>
            <person name="Liu Y."/>
            <person name="Xu W."/>
            <person name="Pan J."/>
            <person name="Luo Z.H."/>
            <person name="Li M."/>
        </authorList>
    </citation>
    <scope>NUCLEOTIDE SEQUENCE [LARGE SCALE GENOMIC DNA]</scope>
    <source>
        <strain evidence="11">SpSt-1074</strain>
    </source>
</reference>
<evidence type="ECO:0000256" key="9">
    <source>
        <dbReference type="SAM" id="Coils"/>
    </source>
</evidence>
<feature type="binding site" evidence="6 8">
    <location>
        <begin position="347"/>
        <end position="350"/>
    </location>
    <ligand>
        <name>ATP</name>
        <dbReference type="ChEBI" id="CHEBI:30616"/>
    </ligand>
</feature>
<comment type="similarity">
    <text evidence="6">Belongs to the class-II aminoacyl-tRNA synthetase family. Type-1 seryl-tRNA synthetase subfamily.</text>
</comment>
<dbReference type="InterPro" id="IPR042103">
    <property type="entry name" value="SerRS_1_N_sf"/>
</dbReference>
<dbReference type="GO" id="GO:0006434">
    <property type="term" value="P:seryl-tRNA aminoacylation"/>
    <property type="evidence" value="ECO:0007669"/>
    <property type="project" value="UniProtKB-UniRule"/>
</dbReference>
<dbReference type="InterPro" id="IPR033729">
    <property type="entry name" value="SerRS_core"/>
</dbReference>
<comment type="subunit">
    <text evidence="6">Homodimer. The tRNA molecule binds across the dimer.</text>
</comment>
<accession>A0A7J3VU73</accession>
<dbReference type="PANTHER" id="PTHR11778">
    <property type="entry name" value="SERYL-TRNA SYNTHETASE"/>
    <property type="match status" value="1"/>
</dbReference>
<dbReference type="GO" id="GO:0016260">
    <property type="term" value="P:selenocysteine biosynthetic process"/>
    <property type="evidence" value="ECO:0007669"/>
    <property type="project" value="UniProtKB-UniRule"/>
</dbReference>
<evidence type="ECO:0000256" key="8">
    <source>
        <dbReference type="PIRSR" id="PIRSR001529-2"/>
    </source>
</evidence>
<evidence type="ECO:0000256" key="2">
    <source>
        <dbReference type="ARBA" id="ARBA00022741"/>
    </source>
</evidence>
<protein>
    <recommendedName>
        <fullName evidence="6">Serine--tRNA ligase</fullName>
        <ecNumber evidence="6">6.1.1.11</ecNumber>
    </recommendedName>
    <alternativeName>
        <fullName evidence="6">Seryl-tRNA synthetase</fullName>
        <shortName evidence="6">SerRS</shortName>
    </alternativeName>
    <alternativeName>
        <fullName evidence="6">Seryl-tRNA(Ser/Sec) synthetase</fullName>
    </alternativeName>
</protein>
<dbReference type="EC" id="6.1.1.11" evidence="6"/>
<dbReference type="SUPFAM" id="SSF55681">
    <property type="entry name" value="Class II aaRS and biotin synthetases"/>
    <property type="match status" value="1"/>
</dbReference>
<feature type="binding site" evidence="6">
    <location>
        <position position="384"/>
    </location>
    <ligand>
        <name>L-serine</name>
        <dbReference type="ChEBI" id="CHEBI:33384"/>
    </ligand>
</feature>
<comment type="pathway">
    <text evidence="6">Aminoacyl-tRNA biosynthesis; selenocysteinyl-tRNA(Sec) biosynthesis; L-seryl-tRNA(Sec) from L-serine and tRNA(Sec): step 1/1.</text>
</comment>
<dbReference type="UniPathway" id="UPA00906">
    <property type="reaction ID" value="UER00895"/>
</dbReference>
<comment type="catalytic activity">
    <reaction evidence="6">
        <text>tRNA(Ser) + L-serine + ATP = L-seryl-tRNA(Ser) + AMP + diphosphate + H(+)</text>
        <dbReference type="Rhea" id="RHEA:12292"/>
        <dbReference type="Rhea" id="RHEA-COMP:9669"/>
        <dbReference type="Rhea" id="RHEA-COMP:9703"/>
        <dbReference type="ChEBI" id="CHEBI:15378"/>
        <dbReference type="ChEBI" id="CHEBI:30616"/>
        <dbReference type="ChEBI" id="CHEBI:33019"/>
        <dbReference type="ChEBI" id="CHEBI:33384"/>
        <dbReference type="ChEBI" id="CHEBI:78442"/>
        <dbReference type="ChEBI" id="CHEBI:78533"/>
        <dbReference type="ChEBI" id="CHEBI:456215"/>
        <dbReference type="EC" id="6.1.1.11"/>
    </reaction>
</comment>
<comment type="subcellular location">
    <subcellularLocation>
        <location evidence="6">Cytoplasm</location>
    </subcellularLocation>
</comment>
<dbReference type="InterPro" id="IPR010978">
    <property type="entry name" value="tRNA-bd_arm"/>
</dbReference>
<dbReference type="HAMAP" id="MF_00176">
    <property type="entry name" value="Ser_tRNA_synth_type1"/>
    <property type="match status" value="1"/>
</dbReference>
<dbReference type="InterPro" id="IPR045864">
    <property type="entry name" value="aa-tRNA-synth_II/BPL/LPL"/>
</dbReference>
<evidence type="ECO:0000259" key="10">
    <source>
        <dbReference type="PROSITE" id="PS50862"/>
    </source>
</evidence>
<dbReference type="InterPro" id="IPR002317">
    <property type="entry name" value="Ser-tRNA-ligase_type_1"/>
</dbReference>
<organism evidence="11">
    <name type="scientific">Caldiarchaeum subterraneum</name>
    <dbReference type="NCBI Taxonomy" id="311458"/>
    <lineage>
        <taxon>Archaea</taxon>
        <taxon>Nitrososphaerota</taxon>
        <taxon>Candidatus Caldarchaeales</taxon>
        <taxon>Candidatus Caldarchaeaceae</taxon>
        <taxon>Candidatus Caldarchaeum</taxon>
    </lineage>
</organism>
<comment type="domain">
    <text evidence="6">Consists of two distinct domains, a catalytic core and a N-terminal extension that is involved in tRNA binding.</text>
</comment>
<dbReference type="Gene3D" id="1.10.287.40">
    <property type="entry name" value="Serine-tRNA synthetase, tRNA binding domain"/>
    <property type="match status" value="1"/>
</dbReference>
<feature type="binding site" evidence="7">
    <location>
        <position position="382"/>
    </location>
    <ligand>
        <name>L-serine</name>
        <dbReference type="ChEBI" id="CHEBI:33384"/>
    </ligand>
</feature>
<evidence type="ECO:0000256" key="4">
    <source>
        <dbReference type="ARBA" id="ARBA00022917"/>
    </source>
</evidence>
<dbReference type="NCBIfam" id="TIGR00414">
    <property type="entry name" value="serS"/>
    <property type="match status" value="1"/>
</dbReference>
<dbReference type="GO" id="GO:0005737">
    <property type="term" value="C:cytoplasm"/>
    <property type="evidence" value="ECO:0007669"/>
    <property type="project" value="UniProtKB-SubCell"/>
</dbReference>
<dbReference type="Gene3D" id="3.30.930.10">
    <property type="entry name" value="Bira Bifunctional Protein, Domain 2"/>
    <property type="match status" value="1"/>
</dbReference>
<dbReference type="InterPro" id="IPR006195">
    <property type="entry name" value="aa-tRNA-synth_II"/>
</dbReference>
<evidence type="ECO:0000256" key="3">
    <source>
        <dbReference type="ARBA" id="ARBA00022840"/>
    </source>
</evidence>
<dbReference type="GO" id="GO:0005524">
    <property type="term" value="F:ATP binding"/>
    <property type="evidence" value="ECO:0007669"/>
    <property type="project" value="UniProtKB-UniRule"/>
</dbReference>
<feature type="binding site" evidence="6">
    <location>
        <begin position="229"/>
        <end position="231"/>
    </location>
    <ligand>
        <name>L-serine</name>
        <dbReference type="ChEBI" id="CHEBI:33384"/>
    </ligand>
</feature>
<evidence type="ECO:0000256" key="5">
    <source>
        <dbReference type="ARBA" id="ARBA00023146"/>
    </source>
</evidence>
<feature type="domain" description="Aminoacyl-transfer RNA synthetases class-II family profile" evidence="10">
    <location>
        <begin position="138"/>
        <end position="409"/>
    </location>
</feature>
<feature type="binding site" evidence="7">
    <location>
        <position position="260"/>
    </location>
    <ligand>
        <name>L-serine</name>
        <dbReference type="ChEBI" id="CHEBI:33384"/>
    </ligand>
</feature>
<keyword evidence="5 6" id="KW-0030">Aminoacyl-tRNA synthetase</keyword>
<comment type="function">
    <text evidence="6">Catalyzes the attachment of serine to tRNA(Ser). Is also able to aminoacylate tRNA(Sec) with serine, to form the misacylated tRNA L-seryl-tRNA(Sec), which will be further converted into selenocysteinyl-tRNA(Sec).</text>
</comment>
<feature type="binding site" evidence="7">
    <location>
        <position position="229"/>
    </location>
    <ligand>
        <name>L-serine</name>
        <dbReference type="ChEBI" id="CHEBI:33384"/>
    </ligand>
</feature>
<gene>
    <name evidence="6" type="primary">serS</name>
    <name evidence="11" type="ORF">ENM31_04265</name>
</gene>
<keyword evidence="9" id="KW-0175">Coiled coil</keyword>
<dbReference type="PIRSF" id="PIRSF001529">
    <property type="entry name" value="Ser-tRNA-synth_IIa"/>
    <property type="match status" value="1"/>
</dbReference>
<name>A0A7J3VU73_CALS0</name>